<dbReference type="Pfam" id="PF19584">
    <property type="entry name" value="MCAfunc"/>
    <property type="match status" value="1"/>
</dbReference>
<organism evidence="11 12">
    <name type="scientific">Leersia perrieri</name>
    <dbReference type="NCBI Taxonomy" id="77586"/>
    <lineage>
        <taxon>Eukaryota</taxon>
        <taxon>Viridiplantae</taxon>
        <taxon>Streptophyta</taxon>
        <taxon>Embryophyta</taxon>
        <taxon>Tracheophyta</taxon>
        <taxon>Spermatophyta</taxon>
        <taxon>Magnoliopsida</taxon>
        <taxon>Liliopsida</taxon>
        <taxon>Poales</taxon>
        <taxon>Poaceae</taxon>
        <taxon>BOP clade</taxon>
        <taxon>Oryzoideae</taxon>
        <taxon>Oryzeae</taxon>
        <taxon>Oryzinae</taxon>
        <taxon>Leersia</taxon>
    </lineage>
</organism>
<evidence type="ECO:0000256" key="6">
    <source>
        <dbReference type="ARBA" id="ARBA00022840"/>
    </source>
</evidence>
<feature type="domain" description="Protein kinase" evidence="10">
    <location>
        <begin position="80"/>
        <end position="339"/>
    </location>
</feature>
<dbReference type="PROSITE" id="PS00108">
    <property type="entry name" value="PROTEIN_KINASE_ST"/>
    <property type="match status" value="1"/>
</dbReference>
<dbReference type="InterPro" id="IPR008271">
    <property type="entry name" value="Ser/Thr_kinase_AS"/>
</dbReference>
<reference evidence="11" key="3">
    <citation type="submission" date="2015-04" db="UniProtKB">
        <authorList>
            <consortium name="EnsemblPlants"/>
        </authorList>
    </citation>
    <scope>IDENTIFICATION</scope>
</reference>
<evidence type="ECO:0000256" key="7">
    <source>
        <dbReference type="ARBA" id="ARBA00047899"/>
    </source>
</evidence>
<protein>
    <recommendedName>
        <fullName evidence="1">non-specific serine/threonine protein kinase</fullName>
        <ecNumber evidence="1">2.7.11.1</ecNumber>
    </recommendedName>
</protein>
<reference evidence="12" key="2">
    <citation type="submission" date="2013-12" db="EMBL/GenBank/DDBJ databases">
        <authorList>
            <person name="Yu Y."/>
            <person name="Lee S."/>
            <person name="de Baynast K."/>
            <person name="Wissotski M."/>
            <person name="Liu L."/>
            <person name="Talag J."/>
            <person name="Goicoechea J."/>
            <person name="Angelova A."/>
            <person name="Jetty R."/>
            <person name="Kudrna D."/>
            <person name="Golser W."/>
            <person name="Rivera L."/>
            <person name="Zhang J."/>
            <person name="Wing R."/>
        </authorList>
    </citation>
    <scope>NUCLEOTIDE SEQUENCE</scope>
</reference>
<dbReference type="InterPro" id="IPR001245">
    <property type="entry name" value="Ser-Thr/Tyr_kinase_cat_dom"/>
</dbReference>
<dbReference type="Gene3D" id="1.10.510.10">
    <property type="entry name" value="Transferase(Phosphotransferase) domain 1"/>
    <property type="match status" value="2"/>
</dbReference>
<dbReference type="PROSITE" id="PS50011">
    <property type="entry name" value="PROTEIN_KINASE_DOM"/>
    <property type="match status" value="1"/>
</dbReference>
<evidence type="ECO:0000256" key="8">
    <source>
        <dbReference type="ARBA" id="ARBA00048679"/>
    </source>
</evidence>
<dbReference type="GO" id="GO:0004674">
    <property type="term" value="F:protein serine/threonine kinase activity"/>
    <property type="evidence" value="ECO:0007669"/>
    <property type="project" value="UniProtKB-KW"/>
</dbReference>
<reference evidence="11 12" key="1">
    <citation type="submission" date="2012-08" db="EMBL/GenBank/DDBJ databases">
        <title>Oryza genome evolution.</title>
        <authorList>
            <person name="Wing R.A."/>
        </authorList>
    </citation>
    <scope>NUCLEOTIDE SEQUENCE</scope>
</reference>
<feature type="region of interest" description="Disordered" evidence="9">
    <location>
        <begin position="299"/>
        <end position="339"/>
    </location>
</feature>
<dbReference type="Proteomes" id="UP000032180">
    <property type="component" value="Chromosome 11"/>
</dbReference>
<keyword evidence="2" id="KW-0723">Serine/threonine-protein kinase</keyword>
<dbReference type="PANTHER" id="PTHR27006">
    <property type="entry name" value="PROMASTIGOTE SURFACE ANTIGEN PROTEIN PSA"/>
    <property type="match status" value="1"/>
</dbReference>
<evidence type="ECO:0000259" key="10">
    <source>
        <dbReference type="PROSITE" id="PS50011"/>
    </source>
</evidence>
<dbReference type="FunFam" id="1.10.510.10:FF:001023">
    <property type="entry name" value="Os07g0541700 protein"/>
    <property type="match status" value="1"/>
</dbReference>
<dbReference type="Gene3D" id="1.20.930.20">
    <property type="entry name" value="Adaptor protein Cbl, N-terminal domain"/>
    <property type="match status" value="1"/>
</dbReference>
<dbReference type="Pfam" id="PF07714">
    <property type="entry name" value="PK_Tyr_Ser-Thr"/>
    <property type="match status" value="1"/>
</dbReference>
<dbReference type="SMART" id="SM00220">
    <property type="entry name" value="S_TKc"/>
    <property type="match status" value="1"/>
</dbReference>
<proteinExistence type="predicted"/>
<dbReference type="GO" id="GO:0005524">
    <property type="term" value="F:ATP binding"/>
    <property type="evidence" value="ECO:0007669"/>
    <property type="project" value="UniProtKB-KW"/>
</dbReference>
<keyword evidence="6" id="KW-0067">ATP-binding</keyword>
<dbReference type="EnsemblPlants" id="LPERR11G18900.3">
    <property type="protein sequence ID" value="LPERR11G18900.3"/>
    <property type="gene ID" value="LPERR11G18900"/>
</dbReference>
<dbReference type="CDD" id="cd21037">
    <property type="entry name" value="MLKL_NTD"/>
    <property type="match status" value="1"/>
</dbReference>
<dbReference type="PANTHER" id="PTHR27006:SF601">
    <property type="entry name" value="PROTEIN KINASE DOMAIN-CONTAINING PROTEIN"/>
    <property type="match status" value="1"/>
</dbReference>
<evidence type="ECO:0000256" key="1">
    <source>
        <dbReference type="ARBA" id="ARBA00012513"/>
    </source>
</evidence>
<accession>A0A0D9XV71</accession>
<dbReference type="InterPro" id="IPR059179">
    <property type="entry name" value="MLKL-like_MCAfunc"/>
</dbReference>
<evidence type="ECO:0000256" key="3">
    <source>
        <dbReference type="ARBA" id="ARBA00022679"/>
    </source>
</evidence>
<dbReference type="InterPro" id="IPR011009">
    <property type="entry name" value="Kinase-like_dom_sf"/>
</dbReference>
<name>A0A0D9XV71_9ORYZ</name>
<evidence type="ECO:0000313" key="11">
    <source>
        <dbReference type="EnsemblPlants" id="LPERR11G18900.3"/>
    </source>
</evidence>
<keyword evidence="12" id="KW-1185">Reference proteome</keyword>
<evidence type="ECO:0000256" key="4">
    <source>
        <dbReference type="ARBA" id="ARBA00022741"/>
    </source>
</evidence>
<comment type="catalytic activity">
    <reaction evidence="8">
        <text>L-seryl-[protein] + ATP = O-phospho-L-seryl-[protein] + ADP + H(+)</text>
        <dbReference type="Rhea" id="RHEA:17989"/>
        <dbReference type="Rhea" id="RHEA-COMP:9863"/>
        <dbReference type="Rhea" id="RHEA-COMP:11604"/>
        <dbReference type="ChEBI" id="CHEBI:15378"/>
        <dbReference type="ChEBI" id="CHEBI:29999"/>
        <dbReference type="ChEBI" id="CHEBI:30616"/>
        <dbReference type="ChEBI" id="CHEBI:83421"/>
        <dbReference type="ChEBI" id="CHEBI:456216"/>
        <dbReference type="EC" id="2.7.11.1"/>
    </reaction>
</comment>
<keyword evidence="3" id="KW-0808">Transferase</keyword>
<dbReference type="InterPro" id="IPR000719">
    <property type="entry name" value="Prot_kinase_dom"/>
</dbReference>
<evidence type="ECO:0000256" key="5">
    <source>
        <dbReference type="ARBA" id="ARBA00022777"/>
    </source>
</evidence>
<dbReference type="Gene3D" id="3.30.200.20">
    <property type="entry name" value="Phosphorylase Kinase, domain 1"/>
    <property type="match status" value="1"/>
</dbReference>
<dbReference type="InterPro" id="IPR036537">
    <property type="entry name" value="Adaptor_Cbl_N_dom_sf"/>
</dbReference>
<dbReference type="EC" id="2.7.11.1" evidence="1"/>
<keyword evidence="4" id="KW-0547">Nucleotide-binding</keyword>
<dbReference type="AlphaFoldDB" id="A0A0D9XV71"/>
<dbReference type="SUPFAM" id="SSF56112">
    <property type="entry name" value="Protein kinase-like (PK-like)"/>
    <property type="match status" value="1"/>
</dbReference>
<keyword evidence="5" id="KW-0418">Kinase</keyword>
<evidence type="ECO:0000256" key="2">
    <source>
        <dbReference type="ARBA" id="ARBA00022527"/>
    </source>
</evidence>
<comment type="catalytic activity">
    <reaction evidence="7">
        <text>L-threonyl-[protein] + ATP = O-phospho-L-threonyl-[protein] + ADP + H(+)</text>
        <dbReference type="Rhea" id="RHEA:46608"/>
        <dbReference type="Rhea" id="RHEA-COMP:11060"/>
        <dbReference type="Rhea" id="RHEA-COMP:11605"/>
        <dbReference type="ChEBI" id="CHEBI:15378"/>
        <dbReference type="ChEBI" id="CHEBI:30013"/>
        <dbReference type="ChEBI" id="CHEBI:30616"/>
        <dbReference type="ChEBI" id="CHEBI:61977"/>
        <dbReference type="ChEBI" id="CHEBI:456216"/>
        <dbReference type="EC" id="2.7.11.1"/>
    </reaction>
</comment>
<evidence type="ECO:0000313" key="12">
    <source>
        <dbReference type="Proteomes" id="UP000032180"/>
    </source>
</evidence>
<sequence length="339" mass="38677">MIVDAAQTAKRNRETCQKLARHHPETRNPVEQLEETLRHTYMLILSCQDSSYLHSCFMGGKQVHQLREVQGDITFYLQLFPLVSFVDTTRTWERLLTRAHPLCIKGKLPNGLEIAVKRHDNSSHQGAAEFMAEIDVIPKLRRKNIIQLIGFYAQGKECILVYEYISNGCLASIIHEKKRTSLNWSKRLKIIEGMSNGLLYLHNHSDMCIVHRDIKASNILLDHEMNAKISDFGLARKLAPNATAEALKNRKKLHKLVDPSLIGGKKHERAQIMQCLRVAMLCIRARAEHRPIMSEVVTMLPSSKTPNDDRKREKDEIETTINSLGRPDHLSPNGKAADR</sequence>
<dbReference type="InterPro" id="IPR045766">
    <property type="entry name" value="MCAfunc"/>
</dbReference>
<dbReference type="GO" id="GO:0007166">
    <property type="term" value="P:cell surface receptor signaling pathway"/>
    <property type="evidence" value="ECO:0007669"/>
    <property type="project" value="InterPro"/>
</dbReference>
<dbReference type="Gramene" id="LPERR11G18900.3">
    <property type="protein sequence ID" value="LPERR11G18900.3"/>
    <property type="gene ID" value="LPERR11G18900"/>
</dbReference>
<feature type="compositionally biased region" description="Basic and acidic residues" evidence="9">
    <location>
        <begin position="306"/>
        <end position="317"/>
    </location>
</feature>
<evidence type="ECO:0000256" key="9">
    <source>
        <dbReference type="SAM" id="MobiDB-lite"/>
    </source>
</evidence>